<sequence length="487" mass="56630">MYLKSNLNQTVVPLSILNQEWTYRGEGNANLVLSLPNLRKIVKIRKTEKPVTLVQFLTEWLFRYVLWTDKIDAYSERDLMFYSDLMVHLIGGSFVSPAVPVIITKKEIYDLSIILKSERPECRKNKNIQFGRASLLPDYAFLPKEWDSALTGPTLAIEIKPKQGWVPFYDRQCEKCPFCLNQYVKLKNGSIKNISGYCPLDLFSGSKTRMINALHCLLNNPQNNFRAFKDGICVYDECSPFENMYKVVKEIFQQNQTTKNSLDVFINMLCELLLKPHCYNQKDFGNCDITINNVEHSLLIKEDSKISTKCDFTHHDLPSFCVLERILALQMIDLAGLKNNFLLYKYLNSKRTLDNWEYIDKICKLISTNKPKCPKRILMDYERKFVEMIGKGDGECYFDEMDEIYLVPYIVASIANDCSLMVTMRKVKKERQGIENIPEDCIFDFGDNGQFAVNFGIFDLYPKPLSVIQKHKTRNERRQSAYRQITS</sequence>
<dbReference type="STRING" id="224129.A0A1W4XEN1"/>
<comment type="domain">
    <text evidence="7">The EXKPK motif is conserved in inositol-pentakisphosphate 2-kinases of both family 1 and 2.</text>
</comment>
<evidence type="ECO:0000313" key="8">
    <source>
        <dbReference type="Proteomes" id="UP000192223"/>
    </source>
</evidence>
<accession>A0A1W4XEN1</accession>
<keyword evidence="5 7" id="KW-0418">Kinase</keyword>
<dbReference type="RefSeq" id="XP_018334469.1">
    <property type="nucleotide sequence ID" value="XM_018478967.2"/>
</dbReference>
<dbReference type="GO" id="GO:0032958">
    <property type="term" value="P:inositol phosphate biosynthetic process"/>
    <property type="evidence" value="ECO:0007669"/>
    <property type="project" value="TreeGrafter"/>
</dbReference>
<dbReference type="AlphaFoldDB" id="A0A1W4XEN1"/>
<proteinExistence type="inferred from homology"/>
<comment type="similarity">
    <text evidence="1">Belongs to the IPK1 type 2 family.</text>
</comment>
<protein>
    <recommendedName>
        <fullName evidence="2 7">Inositol-pentakisphosphate 2-kinase</fullName>
        <ecNumber evidence="2 7">2.7.1.158</ecNumber>
    </recommendedName>
</protein>
<comment type="function">
    <text evidence="7">Phosphorylates Ins(1,3,4,5,6)P5 at position 2 to form Ins(1,2,3,4,5,6)P6 (InsP6 or phytate).</text>
</comment>
<gene>
    <name evidence="9" type="primary">LOC108743403</name>
</gene>
<dbReference type="Proteomes" id="UP000192223">
    <property type="component" value="Unplaced"/>
</dbReference>
<dbReference type="GO" id="GO:0005524">
    <property type="term" value="F:ATP binding"/>
    <property type="evidence" value="ECO:0007669"/>
    <property type="project" value="UniProtKB-KW"/>
</dbReference>
<reference evidence="9" key="1">
    <citation type="submission" date="2025-08" db="UniProtKB">
        <authorList>
            <consortium name="RefSeq"/>
        </authorList>
    </citation>
    <scope>IDENTIFICATION</scope>
    <source>
        <tissue evidence="9">Entire body</tissue>
    </source>
</reference>
<evidence type="ECO:0000256" key="7">
    <source>
        <dbReference type="RuleBase" id="RU364126"/>
    </source>
</evidence>
<dbReference type="KEGG" id="apln:108743403"/>
<dbReference type="InterPro" id="IPR043001">
    <property type="entry name" value="IP5_2-K_N_lobe"/>
</dbReference>
<keyword evidence="3 7" id="KW-0808">Transferase</keyword>
<evidence type="ECO:0000256" key="6">
    <source>
        <dbReference type="ARBA" id="ARBA00022840"/>
    </source>
</evidence>
<evidence type="ECO:0000256" key="1">
    <source>
        <dbReference type="ARBA" id="ARBA00007229"/>
    </source>
</evidence>
<dbReference type="GO" id="GO:0035299">
    <property type="term" value="F:inositol-1,3,4,5,6-pentakisphosphate 2-kinase activity"/>
    <property type="evidence" value="ECO:0007669"/>
    <property type="project" value="UniProtKB-EC"/>
</dbReference>
<evidence type="ECO:0000256" key="4">
    <source>
        <dbReference type="ARBA" id="ARBA00022741"/>
    </source>
</evidence>
<evidence type="ECO:0000256" key="3">
    <source>
        <dbReference type="ARBA" id="ARBA00022679"/>
    </source>
</evidence>
<dbReference type="CTD" id="37360"/>
<dbReference type="Pfam" id="PF06090">
    <property type="entry name" value="Ins_P5_2-kin"/>
    <property type="match status" value="1"/>
</dbReference>
<evidence type="ECO:0000256" key="5">
    <source>
        <dbReference type="ARBA" id="ARBA00022777"/>
    </source>
</evidence>
<comment type="catalytic activity">
    <reaction evidence="7">
        <text>1D-myo-inositol 1,3,4,5,6-pentakisphosphate + ATP = 1D-myo-inositol hexakisphosphate + ADP + H(+)</text>
        <dbReference type="Rhea" id="RHEA:20313"/>
        <dbReference type="ChEBI" id="CHEBI:15378"/>
        <dbReference type="ChEBI" id="CHEBI:30616"/>
        <dbReference type="ChEBI" id="CHEBI:57733"/>
        <dbReference type="ChEBI" id="CHEBI:58130"/>
        <dbReference type="ChEBI" id="CHEBI:456216"/>
        <dbReference type="EC" id="2.7.1.158"/>
    </reaction>
</comment>
<dbReference type="EC" id="2.7.1.158" evidence="2 7"/>
<name>A0A1W4XEN1_AGRPL</name>
<dbReference type="PANTHER" id="PTHR14456">
    <property type="entry name" value="INOSITOL POLYPHOSPHATE KINASE 1"/>
    <property type="match status" value="1"/>
</dbReference>
<dbReference type="PANTHER" id="PTHR14456:SF2">
    <property type="entry name" value="INOSITOL-PENTAKISPHOSPHATE 2-KINASE"/>
    <property type="match status" value="1"/>
</dbReference>
<organism evidence="8 9">
    <name type="scientific">Agrilus planipennis</name>
    <name type="common">Emerald ash borer</name>
    <name type="synonym">Agrilus marcopoli</name>
    <dbReference type="NCBI Taxonomy" id="224129"/>
    <lineage>
        <taxon>Eukaryota</taxon>
        <taxon>Metazoa</taxon>
        <taxon>Ecdysozoa</taxon>
        <taxon>Arthropoda</taxon>
        <taxon>Hexapoda</taxon>
        <taxon>Insecta</taxon>
        <taxon>Pterygota</taxon>
        <taxon>Neoptera</taxon>
        <taxon>Endopterygota</taxon>
        <taxon>Coleoptera</taxon>
        <taxon>Polyphaga</taxon>
        <taxon>Elateriformia</taxon>
        <taxon>Buprestoidea</taxon>
        <taxon>Buprestidae</taxon>
        <taxon>Agrilinae</taxon>
        <taxon>Agrilus</taxon>
    </lineage>
</organism>
<dbReference type="Gene3D" id="3.30.200.110">
    <property type="entry name" value="Inositol-pentakisphosphate 2-kinase, N-lobe"/>
    <property type="match status" value="1"/>
</dbReference>
<keyword evidence="6 7" id="KW-0067">ATP-binding</keyword>
<evidence type="ECO:0000256" key="2">
    <source>
        <dbReference type="ARBA" id="ARBA00012023"/>
    </source>
</evidence>
<keyword evidence="8" id="KW-1185">Reference proteome</keyword>
<dbReference type="GO" id="GO:0005634">
    <property type="term" value="C:nucleus"/>
    <property type="evidence" value="ECO:0007669"/>
    <property type="project" value="TreeGrafter"/>
</dbReference>
<evidence type="ECO:0000313" key="9">
    <source>
        <dbReference type="RefSeq" id="XP_018334469.1"/>
    </source>
</evidence>
<dbReference type="GeneID" id="108743403"/>
<dbReference type="InParanoid" id="A0A1W4XEN1"/>
<dbReference type="InterPro" id="IPR009286">
    <property type="entry name" value="Ins_P5_2-kin"/>
</dbReference>
<dbReference type="OrthoDB" id="272370at2759"/>
<keyword evidence="4 7" id="KW-0547">Nucleotide-binding</keyword>